<feature type="coiled-coil region" evidence="1">
    <location>
        <begin position="185"/>
        <end position="212"/>
    </location>
</feature>
<dbReference type="EMBL" id="CAKKLH010000117">
    <property type="protein sequence ID" value="CAH0103866.1"/>
    <property type="molecule type" value="Genomic_DNA"/>
</dbReference>
<keyword evidence="4" id="KW-1185">Reference proteome</keyword>
<dbReference type="Proteomes" id="UP000789390">
    <property type="component" value="Unassembled WGS sequence"/>
</dbReference>
<evidence type="ECO:0000313" key="4">
    <source>
        <dbReference type="Proteomes" id="UP000789390"/>
    </source>
</evidence>
<dbReference type="OrthoDB" id="6393150at2759"/>
<sequence length="222" mass="25566">MASAFDDTPSNVDDQNARPSSQNQNVQTEYTDKYPPLDTVHAFKQSRTNEKTRTTRLANKILKHIQTKQSRTQLKLMRTDYAAQLDVCRDAQKQYCRRKGSINNSDMRWQEEIDQSAKLVFAHIETYLLSTSRPSSVASLSSKAESVRDFYDANLPRDEPLLNPTAPSSRTSSISISSAEFAKALEEEKQHRLQLEKRIQQMEIEQNEKIKRAVEQERLMLV</sequence>
<protein>
    <submittedName>
        <fullName evidence="3">Uncharacterized protein</fullName>
    </submittedName>
</protein>
<evidence type="ECO:0000256" key="2">
    <source>
        <dbReference type="SAM" id="MobiDB-lite"/>
    </source>
</evidence>
<proteinExistence type="predicted"/>
<comment type="caution">
    <text evidence="3">The sequence shown here is derived from an EMBL/GenBank/DDBJ whole genome shotgun (WGS) entry which is preliminary data.</text>
</comment>
<feature type="compositionally biased region" description="Polar residues" evidence="2">
    <location>
        <begin position="8"/>
        <end position="29"/>
    </location>
</feature>
<feature type="region of interest" description="Disordered" evidence="2">
    <location>
        <begin position="1"/>
        <end position="36"/>
    </location>
</feature>
<organism evidence="3 4">
    <name type="scientific">Daphnia galeata</name>
    <dbReference type="NCBI Taxonomy" id="27404"/>
    <lineage>
        <taxon>Eukaryota</taxon>
        <taxon>Metazoa</taxon>
        <taxon>Ecdysozoa</taxon>
        <taxon>Arthropoda</taxon>
        <taxon>Crustacea</taxon>
        <taxon>Branchiopoda</taxon>
        <taxon>Diplostraca</taxon>
        <taxon>Cladocera</taxon>
        <taxon>Anomopoda</taxon>
        <taxon>Daphniidae</taxon>
        <taxon>Daphnia</taxon>
    </lineage>
</organism>
<dbReference type="AlphaFoldDB" id="A0A8J2WLV0"/>
<reference evidence="3" key="1">
    <citation type="submission" date="2021-11" db="EMBL/GenBank/DDBJ databases">
        <authorList>
            <person name="Schell T."/>
        </authorList>
    </citation>
    <scope>NUCLEOTIDE SEQUENCE</scope>
    <source>
        <strain evidence="3">M5</strain>
    </source>
</reference>
<evidence type="ECO:0000313" key="3">
    <source>
        <dbReference type="EMBL" id="CAH0103866.1"/>
    </source>
</evidence>
<keyword evidence="1" id="KW-0175">Coiled coil</keyword>
<gene>
    <name evidence="3" type="ORF">DGAL_LOCUS6543</name>
</gene>
<name>A0A8J2WLV0_9CRUS</name>
<accession>A0A8J2WLV0</accession>
<evidence type="ECO:0000256" key="1">
    <source>
        <dbReference type="SAM" id="Coils"/>
    </source>
</evidence>